<feature type="non-terminal residue" evidence="1">
    <location>
        <position position="1"/>
    </location>
</feature>
<reference evidence="2" key="1">
    <citation type="journal article" date="2013" name="Nat. Genet.">
        <title>The Capsella rubella genome and the genomic consequences of rapid mating system evolution.</title>
        <authorList>
            <person name="Slotte T."/>
            <person name="Hazzouri K.M."/>
            <person name="Agren J.A."/>
            <person name="Koenig D."/>
            <person name="Maumus F."/>
            <person name="Guo Y.L."/>
            <person name="Steige K."/>
            <person name="Platts A.E."/>
            <person name="Escobar J.S."/>
            <person name="Newman L.K."/>
            <person name="Wang W."/>
            <person name="Mandakova T."/>
            <person name="Vello E."/>
            <person name="Smith L.M."/>
            <person name="Henz S.R."/>
            <person name="Steffen J."/>
            <person name="Takuno S."/>
            <person name="Brandvain Y."/>
            <person name="Coop G."/>
            <person name="Andolfatto P."/>
            <person name="Hu T.T."/>
            <person name="Blanchette M."/>
            <person name="Clark R.M."/>
            <person name="Quesneville H."/>
            <person name="Nordborg M."/>
            <person name="Gaut B.S."/>
            <person name="Lysak M.A."/>
            <person name="Jenkins J."/>
            <person name="Grimwood J."/>
            <person name="Chapman J."/>
            <person name="Prochnik S."/>
            <person name="Shu S."/>
            <person name="Rokhsar D."/>
            <person name="Schmutz J."/>
            <person name="Weigel D."/>
            <person name="Wright S.I."/>
        </authorList>
    </citation>
    <scope>NUCLEOTIDE SEQUENCE [LARGE SCALE GENOMIC DNA]</scope>
    <source>
        <strain evidence="2">cv. Monte Gargano</strain>
    </source>
</reference>
<dbReference type="STRING" id="81985.R0GSA1"/>
<protein>
    <submittedName>
        <fullName evidence="1">Uncharacterized protein</fullName>
    </submittedName>
</protein>
<sequence>LEPSQTITLVKKVKYGEHAVEAAWPLGSAIEAVSSP</sequence>
<evidence type="ECO:0000313" key="2">
    <source>
        <dbReference type="Proteomes" id="UP000029121"/>
    </source>
</evidence>
<keyword evidence="2" id="KW-1185">Reference proteome</keyword>
<dbReference type="AlphaFoldDB" id="R0GSA1"/>
<proteinExistence type="predicted"/>
<dbReference type="eggNOG" id="KOG1385">
    <property type="taxonomic scope" value="Eukaryota"/>
</dbReference>
<dbReference type="EMBL" id="KB870810">
    <property type="protein sequence ID" value="EOA19764.1"/>
    <property type="molecule type" value="Genomic_DNA"/>
</dbReference>
<organism evidence="1 2">
    <name type="scientific">Capsella rubella</name>
    <dbReference type="NCBI Taxonomy" id="81985"/>
    <lineage>
        <taxon>Eukaryota</taxon>
        <taxon>Viridiplantae</taxon>
        <taxon>Streptophyta</taxon>
        <taxon>Embryophyta</taxon>
        <taxon>Tracheophyta</taxon>
        <taxon>Spermatophyta</taxon>
        <taxon>Magnoliopsida</taxon>
        <taxon>eudicotyledons</taxon>
        <taxon>Gunneridae</taxon>
        <taxon>Pentapetalae</taxon>
        <taxon>rosids</taxon>
        <taxon>malvids</taxon>
        <taxon>Brassicales</taxon>
        <taxon>Brassicaceae</taxon>
        <taxon>Camelineae</taxon>
        <taxon>Capsella</taxon>
    </lineage>
</organism>
<dbReference type="Proteomes" id="UP000029121">
    <property type="component" value="Unassembled WGS sequence"/>
</dbReference>
<evidence type="ECO:0000313" key="1">
    <source>
        <dbReference type="EMBL" id="EOA19764.1"/>
    </source>
</evidence>
<gene>
    <name evidence="1" type="ORF">CARUB_v100030811mg</name>
</gene>
<name>R0GSA1_9BRAS</name>
<accession>R0GSA1</accession>